<evidence type="ECO:0000259" key="1">
    <source>
        <dbReference type="Pfam" id="PF01814"/>
    </source>
</evidence>
<gene>
    <name evidence="2" type="ORF">L21_0152</name>
</gene>
<dbReference type="InterPro" id="IPR012312">
    <property type="entry name" value="Hemerythrin-like"/>
</dbReference>
<dbReference type="AlphaFoldDB" id="A0A1M4MHA3"/>
<reference evidence="2 3" key="1">
    <citation type="submission" date="2016-08" db="EMBL/GenBank/DDBJ databases">
        <authorList>
            <person name="Seilhamer J.J."/>
        </authorList>
    </citation>
    <scope>NUCLEOTIDE SEQUENCE [LARGE SCALE GENOMIC DNA]</scope>
    <source>
        <strain evidence="2">L21-II-0</strain>
    </source>
</reference>
<feature type="domain" description="Hemerythrin-like" evidence="1">
    <location>
        <begin position="5"/>
        <end position="116"/>
    </location>
</feature>
<name>A0A1M4MHA3_9EURY</name>
<organism evidence="2 3">
    <name type="scientific">Methanoculleus chikugoensis</name>
    <dbReference type="NCBI Taxonomy" id="118126"/>
    <lineage>
        <taxon>Archaea</taxon>
        <taxon>Methanobacteriati</taxon>
        <taxon>Methanobacteriota</taxon>
        <taxon>Stenosarchaea group</taxon>
        <taxon>Methanomicrobia</taxon>
        <taxon>Methanomicrobiales</taxon>
        <taxon>Methanomicrobiaceae</taxon>
        <taxon>Methanoculleus</taxon>
    </lineage>
</organism>
<sequence length="145" mass="17049">MPQVLELIREDHDLIRALFDELESNPETRDVRCITLRRELPGHMHAEEVTLYAHLRDRVPEEIRRSLDEHNEVRATLARFERIPLRDGAWLPGLRELREDVEAHFTTEEQRVFALAEQHLSKDNLFGLTETFQREKEAAAQTAVM</sequence>
<protein>
    <recommendedName>
        <fullName evidence="1">Hemerythrin-like domain-containing protein</fullName>
    </recommendedName>
</protein>
<evidence type="ECO:0000313" key="2">
    <source>
        <dbReference type="EMBL" id="SCL74284.1"/>
    </source>
</evidence>
<dbReference type="STRING" id="118126.L21_0152"/>
<evidence type="ECO:0000313" key="3">
    <source>
        <dbReference type="Proteomes" id="UP000184671"/>
    </source>
</evidence>
<dbReference type="OrthoDB" id="106369at2157"/>
<dbReference type="RefSeq" id="WP_074368595.1">
    <property type="nucleotide sequence ID" value="NZ_FMID01000004.1"/>
</dbReference>
<dbReference type="EMBL" id="FMID01000004">
    <property type="protein sequence ID" value="SCL74284.1"/>
    <property type="molecule type" value="Genomic_DNA"/>
</dbReference>
<dbReference type="Proteomes" id="UP000184671">
    <property type="component" value="Unassembled WGS sequence"/>
</dbReference>
<accession>A0A1M4MHA3</accession>
<dbReference type="Pfam" id="PF01814">
    <property type="entry name" value="Hemerythrin"/>
    <property type="match status" value="1"/>
</dbReference>
<dbReference type="PANTHER" id="PTHR35585">
    <property type="entry name" value="HHE DOMAIN PROTEIN (AFU_ORTHOLOGUE AFUA_4G00730)"/>
    <property type="match status" value="1"/>
</dbReference>
<proteinExistence type="predicted"/>
<dbReference type="PANTHER" id="PTHR35585:SF1">
    <property type="entry name" value="HHE DOMAIN PROTEIN (AFU_ORTHOLOGUE AFUA_4G00730)"/>
    <property type="match status" value="1"/>
</dbReference>
<dbReference type="Gene3D" id="1.20.120.520">
    <property type="entry name" value="nmb1532 protein domain like"/>
    <property type="match status" value="1"/>
</dbReference>